<accession>A0ABR2K3P7</accession>
<evidence type="ECO:0000313" key="2">
    <source>
        <dbReference type="Proteomes" id="UP001470230"/>
    </source>
</evidence>
<proteinExistence type="predicted"/>
<sequence length="102" mass="11877">MTTMFELRPVRNLEIPHKFYLTINDTIYILKKSEPDVTYKVSMYELYQNPNRKLHIDHTKTLSPELKQKISEVVRLSCVPGTTYLPPSLTRESAISVISDHL</sequence>
<comment type="caution">
    <text evidence="1">The sequence shown here is derived from an EMBL/GenBank/DDBJ whole genome shotgun (WGS) entry which is preliminary data.</text>
</comment>
<name>A0ABR2K3P7_9EUKA</name>
<keyword evidence="2" id="KW-1185">Reference proteome</keyword>
<evidence type="ECO:0000313" key="1">
    <source>
        <dbReference type="EMBL" id="KAK8885749.1"/>
    </source>
</evidence>
<reference evidence="1 2" key="1">
    <citation type="submission" date="2024-04" db="EMBL/GenBank/DDBJ databases">
        <title>Tritrichomonas musculus Genome.</title>
        <authorList>
            <person name="Alves-Ferreira E."/>
            <person name="Grigg M."/>
            <person name="Lorenzi H."/>
            <person name="Galac M."/>
        </authorList>
    </citation>
    <scope>NUCLEOTIDE SEQUENCE [LARGE SCALE GENOMIC DNA]</scope>
    <source>
        <strain evidence="1 2">EAF2021</strain>
    </source>
</reference>
<gene>
    <name evidence="1" type="ORF">M9Y10_041202</name>
</gene>
<protein>
    <submittedName>
        <fullName evidence="1">Uncharacterized protein</fullName>
    </submittedName>
</protein>
<organism evidence="1 2">
    <name type="scientific">Tritrichomonas musculus</name>
    <dbReference type="NCBI Taxonomy" id="1915356"/>
    <lineage>
        <taxon>Eukaryota</taxon>
        <taxon>Metamonada</taxon>
        <taxon>Parabasalia</taxon>
        <taxon>Tritrichomonadida</taxon>
        <taxon>Tritrichomonadidae</taxon>
        <taxon>Tritrichomonas</taxon>
    </lineage>
</organism>
<dbReference type="Proteomes" id="UP001470230">
    <property type="component" value="Unassembled WGS sequence"/>
</dbReference>
<dbReference type="EMBL" id="JAPFFF010000007">
    <property type="protein sequence ID" value="KAK8885749.1"/>
    <property type="molecule type" value="Genomic_DNA"/>
</dbReference>